<name>A0ABP8U6H8_9ACTN</name>
<reference evidence="2" key="1">
    <citation type="journal article" date="2019" name="Int. J. Syst. Evol. Microbiol.">
        <title>The Global Catalogue of Microorganisms (GCM) 10K type strain sequencing project: providing services to taxonomists for standard genome sequencing and annotation.</title>
        <authorList>
            <consortium name="The Broad Institute Genomics Platform"/>
            <consortium name="The Broad Institute Genome Sequencing Center for Infectious Disease"/>
            <person name="Wu L."/>
            <person name="Ma J."/>
        </authorList>
    </citation>
    <scope>NUCLEOTIDE SEQUENCE [LARGE SCALE GENOMIC DNA]</scope>
    <source>
        <strain evidence="2">JCM 17939</strain>
    </source>
</reference>
<comment type="caution">
    <text evidence="1">The sequence shown here is derived from an EMBL/GenBank/DDBJ whole genome shotgun (WGS) entry which is preliminary data.</text>
</comment>
<evidence type="ECO:0000313" key="1">
    <source>
        <dbReference type="EMBL" id="GAA4623961.1"/>
    </source>
</evidence>
<accession>A0ABP8U6H8</accession>
<dbReference type="EMBL" id="BAABHK010000002">
    <property type="protein sequence ID" value="GAA4623961.1"/>
    <property type="molecule type" value="Genomic_DNA"/>
</dbReference>
<evidence type="ECO:0000313" key="2">
    <source>
        <dbReference type="Proteomes" id="UP001501442"/>
    </source>
</evidence>
<organism evidence="1 2">
    <name type="scientific">Actinoallomurus vinaceus</name>
    <dbReference type="NCBI Taxonomy" id="1080074"/>
    <lineage>
        <taxon>Bacteria</taxon>
        <taxon>Bacillati</taxon>
        <taxon>Actinomycetota</taxon>
        <taxon>Actinomycetes</taxon>
        <taxon>Streptosporangiales</taxon>
        <taxon>Thermomonosporaceae</taxon>
        <taxon>Actinoallomurus</taxon>
    </lineage>
</organism>
<sequence>MEDAVAGRFSATLDPPQAAALAGDEIKVSWPARSAIAAMAMRRTCAGVRRRTAERGMDCMRAPFLAEGDAAHDRVRGRRRDVAGAVATSAGCRRAPAELPTESALREKVDLFPRTVKSIDR</sequence>
<gene>
    <name evidence="1" type="ORF">GCM10023196_022290</name>
</gene>
<protein>
    <submittedName>
        <fullName evidence="1">Uncharacterized protein</fullName>
    </submittedName>
</protein>
<dbReference type="Proteomes" id="UP001501442">
    <property type="component" value="Unassembled WGS sequence"/>
</dbReference>
<proteinExistence type="predicted"/>
<keyword evidence="2" id="KW-1185">Reference proteome</keyword>